<dbReference type="InterPro" id="IPR043502">
    <property type="entry name" value="DNA/RNA_pol_sf"/>
</dbReference>
<evidence type="ECO:0000313" key="2">
    <source>
        <dbReference type="EMBL" id="CAN81285.1"/>
    </source>
</evidence>
<keyword evidence="1" id="KW-0175">Coiled coil</keyword>
<dbReference type="SUPFAM" id="SSF56672">
    <property type="entry name" value="DNA/RNA polymerases"/>
    <property type="match status" value="1"/>
</dbReference>
<organism evidence="2">
    <name type="scientific">Vitis vinifera</name>
    <name type="common">Grape</name>
    <dbReference type="NCBI Taxonomy" id="29760"/>
    <lineage>
        <taxon>Eukaryota</taxon>
        <taxon>Viridiplantae</taxon>
        <taxon>Streptophyta</taxon>
        <taxon>Embryophyta</taxon>
        <taxon>Tracheophyta</taxon>
        <taxon>Spermatophyta</taxon>
        <taxon>Magnoliopsida</taxon>
        <taxon>eudicotyledons</taxon>
        <taxon>Gunneridae</taxon>
        <taxon>Pentapetalae</taxon>
        <taxon>rosids</taxon>
        <taxon>Vitales</taxon>
        <taxon>Vitaceae</taxon>
        <taxon>Viteae</taxon>
        <taxon>Vitis</taxon>
    </lineage>
</organism>
<accession>A5BMC2</accession>
<sequence length="250" mass="29054">MTPSSGAGSQKHYESHTRYCTYCCLMKDAVVARMSLENLEEVPESSQVNDEETDAYLNTISRVIFQRWEVSLTIVIKNKFVFDIVALIDLGAALNCLQEGLVPIRFYEKTKQTLSRAMVDDQSIRTTLLDKEILFEFANPPDERSINTLRDQVIQAKENQVNLLKQEINLVRIEERKQHEVKLPYEPDFSEKNIPTKARPIQMNKDLLSYCEKEIQDLLNKKLIRKSKSPWSCSAFYVQKQAELEYEHLD</sequence>
<dbReference type="EMBL" id="AM464477">
    <property type="protein sequence ID" value="CAN81285.1"/>
    <property type="molecule type" value="Genomic_DNA"/>
</dbReference>
<evidence type="ECO:0000256" key="1">
    <source>
        <dbReference type="SAM" id="Coils"/>
    </source>
</evidence>
<gene>
    <name evidence="2" type="ORF">VITISV_041196</name>
</gene>
<dbReference type="AlphaFoldDB" id="A5BMC2"/>
<feature type="coiled-coil region" evidence="1">
    <location>
        <begin position="146"/>
        <end position="174"/>
    </location>
</feature>
<name>A5BMC2_VITVI</name>
<reference evidence="2" key="1">
    <citation type="journal article" date="2007" name="PLoS ONE">
        <title>The first genome sequence of an elite grapevine cultivar (Pinot noir Vitis vinifera L.): coping with a highly heterozygous genome.</title>
        <authorList>
            <person name="Velasco R."/>
            <person name="Zharkikh A."/>
            <person name="Troggio M."/>
            <person name="Cartwright D.A."/>
            <person name="Cestaro A."/>
            <person name="Pruss D."/>
            <person name="Pindo M."/>
            <person name="FitzGerald L.M."/>
            <person name="Vezzulli S."/>
            <person name="Reid J."/>
            <person name="Malacarne G."/>
            <person name="Iliev D."/>
            <person name="Coppola G."/>
            <person name="Wardell B."/>
            <person name="Micheletti D."/>
            <person name="Macalma T."/>
            <person name="Facci M."/>
            <person name="Mitchell J.T."/>
            <person name="Perazzolli M."/>
            <person name="Eldredge G."/>
            <person name="Gatto P."/>
            <person name="Oyzerski R."/>
            <person name="Moretto M."/>
            <person name="Gutin N."/>
            <person name="Stefanini M."/>
            <person name="Chen Y."/>
            <person name="Segala C."/>
            <person name="Davenport C."/>
            <person name="Dematte L."/>
            <person name="Mraz A."/>
            <person name="Battilana J."/>
            <person name="Stormo K."/>
            <person name="Costa F."/>
            <person name="Tao Q."/>
            <person name="Si-Ammour A."/>
            <person name="Harkins T."/>
            <person name="Lackey A."/>
            <person name="Perbost C."/>
            <person name="Taillon B."/>
            <person name="Stella A."/>
            <person name="Solovyev V."/>
            <person name="Fawcett J.A."/>
            <person name="Sterck L."/>
            <person name="Vandepoele K."/>
            <person name="Grando S.M."/>
            <person name="Toppo S."/>
            <person name="Moser C."/>
            <person name="Lanchbury J."/>
            <person name="Bogden R."/>
            <person name="Skolnick M."/>
            <person name="Sgaramella V."/>
            <person name="Bhatnagar S.K."/>
            <person name="Fontana P."/>
            <person name="Gutin A."/>
            <person name="Van de Peer Y."/>
            <person name="Salamini F."/>
            <person name="Viola R."/>
        </authorList>
    </citation>
    <scope>NUCLEOTIDE SEQUENCE</scope>
</reference>
<proteinExistence type="predicted"/>
<protein>
    <submittedName>
        <fullName evidence="2">Uncharacterized protein</fullName>
    </submittedName>
</protein>
<dbReference type="Gene3D" id="3.10.10.10">
    <property type="entry name" value="HIV Type 1 Reverse Transcriptase, subunit A, domain 1"/>
    <property type="match status" value="1"/>
</dbReference>